<organism evidence="1 2">
    <name type="scientific">Streptomyces galilaeus</name>
    <dbReference type="NCBI Taxonomy" id="33899"/>
    <lineage>
        <taxon>Bacteria</taxon>
        <taxon>Bacillati</taxon>
        <taxon>Actinomycetota</taxon>
        <taxon>Actinomycetes</taxon>
        <taxon>Kitasatosporales</taxon>
        <taxon>Streptomycetaceae</taxon>
        <taxon>Streptomyces</taxon>
    </lineage>
</organism>
<gene>
    <name evidence="1" type="ORF">ACKI1S_42075</name>
</gene>
<dbReference type="Proteomes" id="UP001631993">
    <property type="component" value="Unassembled WGS sequence"/>
</dbReference>
<protein>
    <submittedName>
        <fullName evidence="1">Uncharacterized protein</fullName>
    </submittedName>
</protein>
<accession>A0ABW9IW51</accession>
<dbReference type="RefSeq" id="WP_369276667.1">
    <property type="nucleotide sequence ID" value="NZ_JBJVMW010000032.1"/>
</dbReference>
<evidence type="ECO:0000313" key="2">
    <source>
        <dbReference type="Proteomes" id="UP001631993"/>
    </source>
</evidence>
<dbReference type="InterPro" id="IPR031876">
    <property type="entry name" value="DUF4760"/>
</dbReference>
<name>A0ABW9IW51_STRGJ</name>
<dbReference type="Pfam" id="PF15956">
    <property type="entry name" value="DUF4760"/>
    <property type="match status" value="1"/>
</dbReference>
<sequence length="183" mass="20735">MDAATWLNVLALTISICALTTSVWLAGHQVRAAQQANCLPAYLELLSEFRSPELHDQYAYVCSRLNQEHSPDGGLRALPVGPREIAYNVAYFFQTFASLYALGIIDEKTAIMMVRSRTIKVWEALRPYVERERQYPDVDPNMLSLLEAFARISAEYRGPAAIQVMSARHKRASLLRRLLPPRL</sequence>
<dbReference type="EMBL" id="JBJVNE010000031">
    <property type="protein sequence ID" value="MFM9652681.1"/>
    <property type="molecule type" value="Genomic_DNA"/>
</dbReference>
<keyword evidence="2" id="KW-1185">Reference proteome</keyword>
<proteinExistence type="predicted"/>
<reference evidence="1 2" key="1">
    <citation type="submission" date="2024-12" db="EMBL/GenBank/DDBJ databases">
        <title>Forecasting of Potato common scab and diversities of Pathogenic streptomyces spp. in china.</title>
        <authorList>
            <person name="Handique U."/>
            <person name="Wu J."/>
        </authorList>
    </citation>
    <scope>NUCLEOTIDE SEQUENCE [LARGE SCALE GENOMIC DNA]</scope>
    <source>
        <strain evidence="1 2">ZRIMU1585</strain>
    </source>
</reference>
<evidence type="ECO:0000313" key="1">
    <source>
        <dbReference type="EMBL" id="MFM9652681.1"/>
    </source>
</evidence>
<comment type="caution">
    <text evidence="1">The sequence shown here is derived from an EMBL/GenBank/DDBJ whole genome shotgun (WGS) entry which is preliminary data.</text>
</comment>